<feature type="transmembrane region" description="Helical" evidence="2">
    <location>
        <begin position="71"/>
        <end position="87"/>
    </location>
</feature>
<feature type="transmembrane region" description="Helical" evidence="2">
    <location>
        <begin position="214"/>
        <end position="236"/>
    </location>
</feature>
<dbReference type="Proteomes" id="UP000034883">
    <property type="component" value="Chromosome"/>
</dbReference>
<feature type="transmembrane region" description="Helical" evidence="2">
    <location>
        <begin position="437"/>
        <end position="456"/>
    </location>
</feature>
<dbReference type="PANTHER" id="PTHR37422">
    <property type="entry name" value="TEICHURONIC ACID BIOSYNTHESIS PROTEIN TUAE"/>
    <property type="match status" value="1"/>
</dbReference>
<feature type="transmembrane region" description="Helical" evidence="2">
    <location>
        <begin position="167"/>
        <end position="185"/>
    </location>
</feature>
<evidence type="ECO:0000313" key="4">
    <source>
        <dbReference type="Proteomes" id="UP000034883"/>
    </source>
</evidence>
<organism evidence="3 4">
    <name type="scientific">Sandaracinus amylolyticus</name>
    <dbReference type="NCBI Taxonomy" id="927083"/>
    <lineage>
        <taxon>Bacteria</taxon>
        <taxon>Pseudomonadati</taxon>
        <taxon>Myxococcota</taxon>
        <taxon>Polyangia</taxon>
        <taxon>Polyangiales</taxon>
        <taxon>Sandaracinaceae</taxon>
        <taxon>Sandaracinus</taxon>
    </lineage>
</organism>
<dbReference type="AlphaFoldDB" id="A0A0F6YH70"/>
<reference evidence="3 4" key="1">
    <citation type="submission" date="2015-03" db="EMBL/GenBank/DDBJ databases">
        <title>Genome assembly of Sandaracinus amylolyticus DSM 53668.</title>
        <authorList>
            <person name="Sharma G."/>
            <person name="Subramanian S."/>
        </authorList>
    </citation>
    <scope>NUCLEOTIDE SEQUENCE [LARGE SCALE GENOMIC DNA]</scope>
    <source>
        <strain evidence="3 4">DSM 53668</strain>
    </source>
</reference>
<dbReference type="EMBL" id="CP011125">
    <property type="protein sequence ID" value="AKF04701.1"/>
    <property type="molecule type" value="Genomic_DNA"/>
</dbReference>
<dbReference type="InterPro" id="IPR051533">
    <property type="entry name" value="WaaL-like"/>
</dbReference>
<proteinExistence type="predicted"/>
<keyword evidence="2" id="KW-1133">Transmembrane helix</keyword>
<feature type="transmembrane region" description="Helical" evidence="2">
    <location>
        <begin position="285"/>
        <end position="301"/>
    </location>
</feature>
<gene>
    <name evidence="3" type="ORF">DB32_001850</name>
</gene>
<feature type="transmembrane region" description="Helical" evidence="2">
    <location>
        <begin position="18"/>
        <end position="36"/>
    </location>
</feature>
<feature type="transmembrane region" description="Helical" evidence="2">
    <location>
        <begin position="41"/>
        <end position="59"/>
    </location>
</feature>
<feature type="region of interest" description="Disordered" evidence="1">
    <location>
        <begin position="462"/>
        <end position="487"/>
    </location>
</feature>
<dbReference type="STRING" id="927083.DB32_001850"/>
<sequence length="487" mass="54427">MTSRDGARGAAMDGSPNWFSWTALVLFAPLVMVLFARLQPVLATVVTMLGAVMFLPEVIRFDPPLLPPIDKQTLATFWVFIGCLWRARDRVRSAKVMRGVDSFFWLVLIGSIGTALTNPDDVVTGPVVRQGLTTYDAFAGVVKDVLFVFLPFFIGRAMFRTPDDLRVFLKALVVAGLVYSLFALFEIRMSPQTHWQIYGYHPASFEMMMRGGGYRPTICMITGLAVAMFFLSSIMASIARTKTGESKWYVPTYLTTVFVLCKSTGAIVYGLFLIPLMSFVRRPKLWLPLVLAGLVFTFPLLRHADLFPTRQITDFFMGISEDRALSLWFRFENEDQLLDRARERLWFGWGGYSRQRVYDPMTGEDLSVTDGHWIIQLGERGMVGYVGMFGLLLWPIVSAFRARKRIVDEHDRHMVAALALIVAINAVDLLPNGLFSYLPYFYSGVLAGVLPAFVAARTSAPGRGPAARAAARRTAPPPRRSVAPAMA</sequence>
<keyword evidence="2" id="KW-0812">Transmembrane</keyword>
<evidence type="ECO:0000256" key="2">
    <source>
        <dbReference type="SAM" id="Phobius"/>
    </source>
</evidence>
<feature type="transmembrane region" description="Helical" evidence="2">
    <location>
        <begin position="137"/>
        <end position="155"/>
    </location>
</feature>
<evidence type="ECO:0000313" key="3">
    <source>
        <dbReference type="EMBL" id="AKF04701.1"/>
    </source>
</evidence>
<name>A0A0F6YH70_9BACT</name>
<protein>
    <submittedName>
        <fullName evidence="3">Arginine/ornithine antiporter ArcD</fullName>
    </submittedName>
</protein>
<evidence type="ECO:0000256" key="1">
    <source>
        <dbReference type="SAM" id="MobiDB-lite"/>
    </source>
</evidence>
<keyword evidence="2" id="KW-0472">Membrane</keyword>
<dbReference type="KEGG" id="samy:DB32_001850"/>
<dbReference type="PANTHER" id="PTHR37422:SF13">
    <property type="entry name" value="LIPOPOLYSACCHARIDE BIOSYNTHESIS PROTEIN PA4999-RELATED"/>
    <property type="match status" value="1"/>
</dbReference>
<feature type="transmembrane region" description="Helical" evidence="2">
    <location>
        <begin position="382"/>
        <end position="402"/>
    </location>
</feature>
<accession>A0A0F6YH70</accession>
<keyword evidence="4" id="KW-1185">Reference proteome</keyword>
<feature type="transmembrane region" description="Helical" evidence="2">
    <location>
        <begin position="248"/>
        <end position="273"/>
    </location>
</feature>
<feature type="transmembrane region" description="Helical" evidence="2">
    <location>
        <begin position="414"/>
        <end position="431"/>
    </location>
</feature>